<dbReference type="Proteomes" id="UP000324907">
    <property type="component" value="Unassembled WGS sequence"/>
</dbReference>
<evidence type="ECO:0000313" key="3">
    <source>
        <dbReference type="Proteomes" id="UP000322899"/>
    </source>
</evidence>
<name>A0A5A8DCK5_CAFRO</name>
<dbReference type="EMBL" id="VLTL01000070">
    <property type="protein sequence ID" value="KAA0163223.1"/>
    <property type="molecule type" value="Genomic_DNA"/>
</dbReference>
<evidence type="ECO:0000313" key="2">
    <source>
        <dbReference type="EMBL" id="KAA0175147.1"/>
    </source>
</evidence>
<evidence type="ECO:0000313" key="4">
    <source>
        <dbReference type="Proteomes" id="UP000324907"/>
    </source>
</evidence>
<accession>A0A5A8DCK5</accession>
<comment type="caution">
    <text evidence="1">The sequence shown here is derived from an EMBL/GenBank/DDBJ whole genome shotgun (WGS) entry which is preliminary data.</text>
</comment>
<dbReference type="Proteomes" id="UP000322899">
    <property type="component" value="Unassembled WGS sequence"/>
</dbReference>
<sequence length="158" mass="17350">MAARSALRMAWGVGTALPVILSHGGQHEWHTLVASKGEIVETKTGLVEFVTGPRVWVEADEDCARPAEQDSTQLGPQHQSLVEGVARAVVWPMANAQFLWPPYNGHPRNKGSEIDVGGGIVLRNFDAPQAKADSLRELRERVKDTKERILPDPDSPRD</sequence>
<organism evidence="1 4">
    <name type="scientific">Cafeteria roenbergensis</name>
    <name type="common">Marine flagellate</name>
    <dbReference type="NCBI Taxonomy" id="33653"/>
    <lineage>
        <taxon>Eukaryota</taxon>
        <taxon>Sar</taxon>
        <taxon>Stramenopiles</taxon>
        <taxon>Bigyra</taxon>
        <taxon>Opalozoa</taxon>
        <taxon>Bicosoecida</taxon>
        <taxon>Cafeteriaceae</taxon>
        <taxon>Cafeteria</taxon>
    </lineage>
</organism>
<dbReference type="EMBL" id="VLTO01000016">
    <property type="protein sequence ID" value="KAA0175147.1"/>
    <property type="molecule type" value="Genomic_DNA"/>
</dbReference>
<protein>
    <submittedName>
        <fullName evidence="1">Uncharacterized protein</fullName>
    </submittedName>
</protein>
<reference evidence="3 4" key="1">
    <citation type="submission" date="2019-07" db="EMBL/GenBank/DDBJ databases">
        <title>Genomes of Cafeteria roenbergensis.</title>
        <authorList>
            <person name="Fischer M.G."/>
            <person name="Hackl T."/>
            <person name="Roman M."/>
        </authorList>
    </citation>
    <scope>NUCLEOTIDE SEQUENCE [LARGE SCALE GENOMIC DNA]</scope>
    <source>
        <strain evidence="2 3">E4-10P</strain>
        <strain evidence="1 4">RCC970-E3</strain>
    </source>
</reference>
<gene>
    <name evidence="2" type="ORF">FNF27_03445</name>
    <name evidence="1" type="ORF">FNF28_04373</name>
</gene>
<proteinExistence type="predicted"/>
<evidence type="ECO:0000313" key="1">
    <source>
        <dbReference type="EMBL" id="KAA0163223.1"/>
    </source>
</evidence>
<dbReference type="AlphaFoldDB" id="A0A5A8DCK5"/>